<dbReference type="EMBL" id="REGA01000003">
    <property type="protein sequence ID" value="RQG96470.1"/>
    <property type="molecule type" value="Genomic_DNA"/>
</dbReference>
<organism evidence="1 2">
    <name type="scientific">Natrarchaeobius chitinivorans</name>
    <dbReference type="NCBI Taxonomy" id="1679083"/>
    <lineage>
        <taxon>Archaea</taxon>
        <taxon>Methanobacteriati</taxon>
        <taxon>Methanobacteriota</taxon>
        <taxon>Stenosarchaea group</taxon>
        <taxon>Halobacteria</taxon>
        <taxon>Halobacteriales</taxon>
        <taxon>Natrialbaceae</taxon>
        <taxon>Natrarchaeobius</taxon>
    </lineage>
</organism>
<comment type="caution">
    <text evidence="1">The sequence shown here is derived from an EMBL/GenBank/DDBJ whole genome shotgun (WGS) entry which is preliminary data.</text>
</comment>
<dbReference type="Proteomes" id="UP000282323">
    <property type="component" value="Unassembled WGS sequence"/>
</dbReference>
<keyword evidence="2" id="KW-1185">Reference proteome</keyword>
<name>A0A3N6MHS8_NATCH</name>
<sequence length="98" mass="11078">MDVTVGYSWGDGPRQASYTHSLAESFDRSACGYHAECVVLDYEVSSSWCPTKVETRGGYVTIPSAILHLVKPLTECERQIDRRLTADRSTALAYRYRR</sequence>
<protein>
    <submittedName>
        <fullName evidence="1">Uncharacterized protein</fullName>
    </submittedName>
</protein>
<reference evidence="1 2" key="1">
    <citation type="submission" date="2018-10" db="EMBL/GenBank/DDBJ databases">
        <title>Natrarchaeobius chitinivorans gen. nov., sp. nov., and Natrarchaeobius haloalkaliphilus sp. nov., alkaliphilic, chitin-utilizing haloarchaea from hypersaline alkaline lakes.</title>
        <authorList>
            <person name="Sorokin D.Y."/>
            <person name="Elcheninov A.G."/>
            <person name="Kostrikina N.A."/>
            <person name="Bale N.J."/>
            <person name="Sinninghe Damste J.S."/>
            <person name="Khijniak T.V."/>
            <person name="Kublanov I.V."/>
            <person name="Toshchakov S.V."/>
        </authorList>
    </citation>
    <scope>NUCLEOTIDE SEQUENCE [LARGE SCALE GENOMIC DNA]</scope>
    <source>
        <strain evidence="1 2">AArcht4T</strain>
    </source>
</reference>
<proteinExistence type="predicted"/>
<accession>A0A3N6MHS8</accession>
<dbReference type="AlphaFoldDB" id="A0A3N6MHS8"/>
<evidence type="ECO:0000313" key="2">
    <source>
        <dbReference type="Proteomes" id="UP000282323"/>
    </source>
</evidence>
<evidence type="ECO:0000313" key="1">
    <source>
        <dbReference type="EMBL" id="RQG96470.1"/>
    </source>
</evidence>
<gene>
    <name evidence="1" type="ORF">EA473_04950</name>
</gene>